<evidence type="ECO:0000313" key="3">
    <source>
        <dbReference type="EMBL" id="MBC1170768.1"/>
    </source>
</evidence>
<protein>
    <submittedName>
        <fullName evidence="3">Putative conserved secreted protein</fullName>
    </submittedName>
</protein>
<organism evidence="3">
    <name type="scientific">Lutzomyia longipalpis</name>
    <name type="common">Sand fly</name>
    <dbReference type="NCBI Taxonomy" id="7200"/>
    <lineage>
        <taxon>Eukaryota</taxon>
        <taxon>Metazoa</taxon>
        <taxon>Ecdysozoa</taxon>
        <taxon>Arthropoda</taxon>
        <taxon>Hexapoda</taxon>
        <taxon>Insecta</taxon>
        <taxon>Pterygota</taxon>
        <taxon>Neoptera</taxon>
        <taxon>Endopterygota</taxon>
        <taxon>Diptera</taxon>
        <taxon>Nematocera</taxon>
        <taxon>Psychodoidea</taxon>
        <taxon>Psychodidae</taxon>
        <taxon>Lutzomyia</taxon>
        <taxon>Lutzomyia</taxon>
    </lineage>
</organism>
<proteinExistence type="predicted"/>
<feature type="domain" description="DUF753" evidence="2">
    <location>
        <begin position="20"/>
        <end position="98"/>
    </location>
</feature>
<sequence>MKKFLIVIVILKIAQGTYGLSCVKCDSSYDESCHFLQPTTRATLCAGGLPGGTEDRCFIQFTEMGVTIRGCLSENPYLVEVCERGTGNCSTCFEDQCNIDQTMRENCAICDSTTDPNCASTPSSFVQMCPFVYEYDAGGCYLHKRVDGGVQRGCMVTATTDFIDLCREGEECKICRGQICNTKVDFQECHVCDSEVNEDLACLSNPANSSTKICQDYGDSCAQLVVANGKTIRGCLQDLDGSISTLCPSNYCQICSNNNCNSNIFPSDRITCHQCNDEENCYMDMTSIGNVAYPCRNYALDDQCYTVLEGSVVYRGCLSDRTLEKATCDAAGDLCYKCSEQGCNSEAVEVPPEPTERIWCHQCRGNSTSDCAYHQPWTNSAPCTAELKPGEREKCFVGRYGLDTVRGCTGDDFPELFGDKFCDVLECLVCNDWHCNYHSRAEQRCVQCSSSIDDGDYREECLNEPEKVYSWYCPVNDYFSIEDKGCYSMRLETFVNGKSYSYVKRGCKYHMERDSRCFDDADKSCIICEGDGCNTHDVGFGTKLYATGATILIFNIVLLHFLV</sequence>
<feature type="signal peptide" evidence="1">
    <location>
        <begin position="1"/>
        <end position="19"/>
    </location>
</feature>
<dbReference type="AlphaFoldDB" id="A0A7G3AG04"/>
<feature type="chain" id="PRO_5028964791" evidence="1">
    <location>
        <begin position="20"/>
        <end position="563"/>
    </location>
</feature>
<feature type="domain" description="DUF753" evidence="2">
    <location>
        <begin position="187"/>
        <end position="261"/>
    </location>
</feature>
<dbReference type="Pfam" id="PF05444">
    <property type="entry name" value="DUF753"/>
    <property type="match status" value="4"/>
</dbReference>
<dbReference type="InterPro" id="IPR008472">
    <property type="entry name" value="DUF753"/>
</dbReference>
<dbReference type="VEuPathDB" id="VectorBase:LLONM1_000348"/>
<evidence type="ECO:0000259" key="2">
    <source>
        <dbReference type="Pfam" id="PF05444"/>
    </source>
</evidence>
<keyword evidence="1" id="KW-0732">Signal</keyword>
<evidence type="ECO:0000256" key="1">
    <source>
        <dbReference type="SAM" id="SignalP"/>
    </source>
</evidence>
<feature type="domain" description="DUF753" evidence="2">
    <location>
        <begin position="271"/>
        <end position="344"/>
    </location>
</feature>
<dbReference type="EMBL" id="GITU01002065">
    <property type="protein sequence ID" value="MBC1170768.1"/>
    <property type="molecule type" value="Transcribed_RNA"/>
</dbReference>
<reference evidence="3" key="1">
    <citation type="journal article" date="2020" name="BMC">
        <title>Leishmania infection induces a limited differential gene expression in the sand fly midgut.</title>
        <authorList>
            <person name="Coutinho-Abreu I.V."/>
            <person name="Serafim T.D."/>
            <person name="Meneses C."/>
            <person name="Kamhawi S."/>
            <person name="Oliveira F."/>
            <person name="Valenzuela J.G."/>
        </authorList>
    </citation>
    <scope>NUCLEOTIDE SEQUENCE</scope>
    <source>
        <strain evidence="3">Jacobina</strain>
        <tissue evidence="3">Midgut</tissue>
    </source>
</reference>
<feature type="domain" description="DUF753" evidence="2">
    <location>
        <begin position="106"/>
        <end position="181"/>
    </location>
</feature>
<accession>A0A7G3AG04</accession>
<dbReference type="PANTHER" id="PTHR21721:SF27">
    <property type="entry name" value="GH09876P"/>
    <property type="match status" value="1"/>
</dbReference>
<dbReference type="PANTHER" id="PTHR21721">
    <property type="entry name" value="GH09876P-RELATED"/>
    <property type="match status" value="1"/>
</dbReference>
<name>A0A7G3AG04_LUTLO</name>